<feature type="compositionally biased region" description="Low complexity" evidence="5">
    <location>
        <begin position="76"/>
        <end position="90"/>
    </location>
</feature>
<keyword evidence="3" id="KW-1133">Transmembrane helix</keyword>
<keyword evidence="4" id="KW-0472">Membrane</keyword>
<evidence type="ECO:0000256" key="2">
    <source>
        <dbReference type="ARBA" id="ARBA00022692"/>
    </source>
</evidence>
<organism evidence="8 9">
    <name type="scientific">Clydaea vesicula</name>
    <dbReference type="NCBI Taxonomy" id="447962"/>
    <lineage>
        <taxon>Eukaryota</taxon>
        <taxon>Fungi</taxon>
        <taxon>Fungi incertae sedis</taxon>
        <taxon>Chytridiomycota</taxon>
        <taxon>Chytridiomycota incertae sedis</taxon>
        <taxon>Chytridiomycetes</taxon>
        <taxon>Lobulomycetales</taxon>
        <taxon>Lobulomycetaceae</taxon>
        <taxon>Clydaea</taxon>
    </lineage>
</organism>
<feature type="compositionally biased region" description="Polar residues" evidence="5">
    <location>
        <begin position="346"/>
        <end position="356"/>
    </location>
</feature>
<dbReference type="GO" id="GO:0034975">
    <property type="term" value="P:protein folding in endoplasmic reticulum"/>
    <property type="evidence" value="ECO:0007669"/>
    <property type="project" value="TreeGrafter"/>
</dbReference>
<evidence type="ECO:0000256" key="3">
    <source>
        <dbReference type="ARBA" id="ARBA00022989"/>
    </source>
</evidence>
<comment type="subcellular location">
    <subcellularLocation>
        <location evidence="1">Endomembrane system</location>
    </subcellularLocation>
</comment>
<dbReference type="PANTHER" id="PTHR12953">
    <property type="entry name" value="MEMBRANE PROTEIN CH1 RELATED"/>
    <property type="match status" value="1"/>
</dbReference>
<keyword evidence="9" id="KW-1185">Reference proteome</keyword>
<feature type="region of interest" description="Disordered" evidence="5">
    <location>
        <begin position="342"/>
        <end position="364"/>
    </location>
</feature>
<feature type="chain" id="PRO_5041963898" description="SUN domain-containing protein" evidence="6">
    <location>
        <begin position="25"/>
        <end position="417"/>
    </location>
</feature>
<feature type="domain" description="SUN" evidence="7">
    <location>
        <begin position="106"/>
        <end position="313"/>
    </location>
</feature>
<keyword evidence="6" id="KW-0732">Signal</keyword>
<evidence type="ECO:0000259" key="7">
    <source>
        <dbReference type="PROSITE" id="PS51469"/>
    </source>
</evidence>
<dbReference type="PROSITE" id="PS51469">
    <property type="entry name" value="SUN"/>
    <property type="match status" value="1"/>
</dbReference>
<proteinExistence type="predicted"/>
<protein>
    <recommendedName>
        <fullName evidence="7">SUN domain-containing protein</fullName>
    </recommendedName>
</protein>
<dbReference type="EMBL" id="JADGJW010000029">
    <property type="protein sequence ID" value="KAJ3226774.1"/>
    <property type="molecule type" value="Genomic_DNA"/>
</dbReference>
<dbReference type="GO" id="GO:0016020">
    <property type="term" value="C:membrane"/>
    <property type="evidence" value="ECO:0007669"/>
    <property type="project" value="InterPro"/>
</dbReference>
<evidence type="ECO:0000256" key="6">
    <source>
        <dbReference type="SAM" id="SignalP"/>
    </source>
</evidence>
<dbReference type="PANTHER" id="PTHR12953:SF0">
    <property type="entry name" value="SUN DOMAIN-CONTAINING OSSIFICATION FACTOR"/>
    <property type="match status" value="1"/>
</dbReference>
<dbReference type="AlphaFoldDB" id="A0AAD5Y1C7"/>
<sequence length="417" mass="47712">MEKKLVKNLTILIIYLIIATNASITDKCIEGKNSNKSPFYFSNYFFFNDICCSNDTKINNNTESKILIDNKSSSFNEPTSTISENESNSSDFTKSTVLSTNSETKQSKTMSSLPIETGVLAKKSERFNFANFDCGSLILAANREATGATQILVKSKDQYMLNVCSASKFVIVELCNEILVDTIQLANYEFFSSMFKEFNVYITSKYPPKNNVWVLIGHFKALNVRELQVQGMTMMEELHSHNEEVANSEKEVEVGVEIFPPQPVNKDQIPLTKFSDEEILNMPYNLLKSRIKSFYNKKLFDSVESSSSFLQEKTLKRFENLKEQFSGINNLEYLDSFFENEPSHHYNPSTGPSSTPENKEESGTQESIFKNILKRIKVLERNSTTCQNYIHIQHTVFLEVLTNFEKQLVLEMVKKIM</sequence>
<keyword evidence="2" id="KW-0812">Transmembrane</keyword>
<evidence type="ECO:0000256" key="5">
    <source>
        <dbReference type="SAM" id="MobiDB-lite"/>
    </source>
</evidence>
<feature type="region of interest" description="Disordered" evidence="5">
    <location>
        <begin position="75"/>
        <end position="94"/>
    </location>
</feature>
<name>A0AAD5Y1C7_9FUNG</name>
<accession>A0AAD5Y1C7</accession>
<evidence type="ECO:0000313" key="9">
    <source>
        <dbReference type="Proteomes" id="UP001211065"/>
    </source>
</evidence>
<reference evidence="8" key="1">
    <citation type="submission" date="2020-05" db="EMBL/GenBank/DDBJ databases">
        <title>Phylogenomic resolution of chytrid fungi.</title>
        <authorList>
            <person name="Stajich J.E."/>
            <person name="Amses K."/>
            <person name="Simmons R."/>
            <person name="Seto K."/>
            <person name="Myers J."/>
            <person name="Bonds A."/>
            <person name="Quandt C.A."/>
            <person name="Barry K."/>
            <person name="Liu P."/>
            <person name="Grigoriev I."/>
            <person name="Longcore J.E."/>
            <person name="James T.Y."/>
        </authorList>
    </citation>
    <scope>NUCLEOTIDE SEQUENCE</scope>
    <source>
        <strain evidence="8">JEL0476</strain>
    </source>
</reference>
<dbReference type="InterPro" id="IPR045120">
    <property type="entry name" value="Suco/Slp1-like"/>
</dbReference>
<dbReference type="GO" id="GO:0012505">
    <property type="term" value="C:endomembrane system"/>
    <property type="evidence" value="ECO:0007669"/>
    <property type="project" value="UniProtKB-SubCell"/>
</dbReference>
<gene>
    <name evidence="8" type="ORF">HK099_004192</name>
</gene>
<dbReference type="InterPro" id="IPR012919">
    <property type="entry name" value="SUN_dom"/>
</dbReference>
<feature type="signal peptide" evidence="6">
    <location>
        <begin position="1"/>
        <end position="24"/>
    </location>
</feature>
<dbReference type="Pfam" id="PF07738">
    <property type="entry name" value="Sad1_UNC"/>
    <property type="match status" value="1"/>
</dbReference>
<evidence type="ECO:0000313" key="8">
    <source>
        <dbReference type="EMBL" id="KAJ3226774.1"/>
    </source>
</evidence>
<evidence type="ECO:0000256" key="1">
    <source>
        <dbReference type="ARBA" id="ARBA00004308"/>
    </source>
</evidence>
<comment type="caution">
    <text evidence="8">The sequence shown here is derived from an EMBL/GenBank/DDBJ whole genome shotgun (WGS) entry which is preliminary data.</text>
</comment>
<evidence type="ECO:0000256" key="4">
    <source>
        <dbReference type="ARBA" id="ARBA00023136"/>
    </source>
</evidence>
<dbReference type="Proteomes" id="UP001211065">
    <property type="component" value="Unassembled WGS sequence"/>
</dbReference>
<dbReference type="GO" id="GO:0005737">
    <property type="term" value="C:cytoplasm"/>
    <property type="evidence" value="ECO:0007669"/>
    <property type="project" value="TreeGrafter"/>
</dbReference>